<reference evidence="1" key="1">
    <citation type="submission" date="2023-03" db="EMBL/GenBank/DDBJ databases">
        <title>Lomoglobus Profundus gen. nov., sp. nov., a novel member of the phylum Verrucomicrobia, isolated from deep-marine sediment of South China Sea.</title>
        <authorList>
            <person name="Ahmad T."/>
            <person name="Ishaq S.E."/>
            <person name="Wang F."/>
        </authorList>
    </citation>
    <scope>NUCLEOTIDE SEQUENCE</scope>
    <source>
        <strain evidence="1">LMO-M01</strain>
    </source>
</reference>
<sequence>MKQVRFYHSAICPRCRLSGLWLARMLPDFPDVEIEKTEFLTHRLQAKADGVRGIPTLVADDQRLSGILLTRKRLRGFLESL</sequence>
<name>A0AAF0CPF1_9BACT</name>
<proteinExistence type="predicted"/>
<dbReference type="Gene3D" id="3.40.30.10">
    <property type="entry name" value="Glutaredoxin"/>
    <property type="match status" value="1"/>
</dbReference>
<protein>
    <recommendedName>
        <fullName evidence="3">Thioredoxin-like fold domain-containing protein</fullName>
    </recommendedName>
</protein>
<dbReference type="AlphaFoldDB" id="A0AAF0CPF1"/>
<evidence type="ECO:0000313" key="2">
    <source>
        <dbReference type="Proteomes" id="UP001218638"/>
    </source>
</evidence>
<accession>A0AAF0CPF1</accession>
<keyword evidence="2" id="KW-1185">Reference proteome</keyword>
<dbReference type="InterPro" id="IPR036249">
    <property type="entry name" value="Thioredoxin-like_sf"/>
</dbReference>
<gene>
    <name evidence="1" type="ORF">PXH66_18910</name>
</gene>
<evidence type="ECO:0000313" key="1">
    <source>
        <dbReference type="EMBL" id="WED64414.1"/>
    </source>
</evidence>
<dbReference type="SUPFAM" id="SSF52833">
    <property type="entry name" value="Thioredoxin-like"/>
    <property type="match status" value="1"/>
</dbReference>
<dbReference type="KEGG" id="slom:PXH66_18910"/>
<dbReference type="Proteomes" id="UP001218638">
    <property type="component" value="Chromosome"/>
</dbReference>
<organism evidence="1 2">
    <name type="scientific">Synoicihabitans lomoniglobus</name>
    <dbReference type="NCBI Taxonomy" id="2909285"/>
    <lineage>
        <taxon>Bacteria</taxon>
        <taxon>Pseudomonadati</taxon>
        <taxon>Verrucomicrobiota</taxon>
        <taxon>Opitutia</taxon>
        <taxon>Opitutales</taxon>
        <taxon>Opitutaceae</taxon>
        <taxon>Synoicihabitans</taxon>
    </lineage>
</organism>
<dbReference type="RefSeq" id="WP_330930953.1">
    <property type="nucleotide sequence ID" value="NZ_CP119075.1"/>
</dbReference>
<dbReference type="EMBL" id="CP119075">
    <property type="protein sequence ID" value="WED64414.1"/>
    <property type="molecule type" value="Genomic_DNA"/>
</dbReference>
<evidence type="ECO:0008006" key="3">
    <source>
        <dbReference type="Google" id="ProtNLM"/>
    </source>
</evidence>